<comment type="caution">
    <text evidence="3">The sequence shown here is derived from an EMBL/GenBank/DDBJ whole genome shotgun (WGS) entry which is preliminary data.</text>
</comment>
<evidence type="ECO:0000313" key="3">
    <source>
        <dbReference type="EMBL" id="GAT32075.1"/>
    </source>
</evidence>
<proteinExistence type="predicted"/>
<dbReference type="Pfam" id="PF16363">
    <property type="entry name" value="GDP_Man_Dehyd"/>
    <property type="match status" value="1"/>
</dbReference>
<organism evidence="3 4">
    <name type="scientific">Terrimicrobium sacchariphilum</name>
    <dbReference type="NCBI Taxonomy" id="690879"/>
    <lineage>
        <taxon>Bacteria</taxon>
        <taxon>Pseudomonadati</taxon>
        <taxon>Verrucomicrobiota</taxon>
        <taxon>Terrimicrobiia</taxon>
        <taxon>Terrimicrobiales</taxon>
        <taxon>Terrimicrobiaceae</taxon>
        <taxon>Terrimicrobium</taxon>
    </lineage>
</organism>
<dbReference type="InterPro" id="IPR036291">
    <property type="entry name" value="NAD(P)-bd_dom_sf"/>
</dbReference>
<accession>A0A146G2L8</accession>
<dbReference type="InParanoid" id="A0A146G2L8"/>
<keyword evidence="1" id="KW-0520">NAD</keyword>
<gene>
    <name evidence="3" type="ORF">TSACC_2472</name>
</gene>
<reference evidence="4" key="1">
    <citation type="journal article" date="2017" name="Genome Announc.">
        <title>Draft Genome Sequence of Terrimicrobium sacchariphilum NM-5T, a Facultative Anaerobic Soil Bacterium of the Class Spartobacteria.</title>
        <authorList>
            <person name="Qiu Y.L."/>
            <person name="Tourlousse D.M."/>
            <person name="Matsuura N."/>
            <person name="Ohashi A."/>
            <person name="Sekiguchi Y."/>
        </authorList>
    </citation>
    <scope>NUCLEOTIDE SEQUENCE [LARGE SCALE GENOMIC DNA]</scope>
    <source>
        <strain evidence="4">NM-5</strain>
    </source>
</reference>
<dbReference type="STRING" id="690879.TSACC_2472"/>
<dbReference type="Gene3D" id="3.40.50.720">
    <property type="entry name" value="NAD(P)-binding Rossmann-like Domain"/>
    <property type="match status" value="1"/>
</dbReference>
<dbReference type="OrthoDB" id="9811743at2"/>
<evidence type="ECO:0000259" key="2">
    <source>
        <dbReference type="Pfam" id="PF16363"/>
    </source>
</evidence>
<dbReference type="SUPFAM" id="SSF51735">
    <property type="entry name" value="NAD(P)-binding Rossmann-fold domains"/>
    <property type="match status" value="1"/>
</dbReference>
<evidence type="ECO:0000256" key="1">
    <source>
        <dbReference type="ARBA" id="ARBA00023027"/>
    </source>
</evidence>
<dbReference type="PRINTS" id="PR01713">
    <property type="entry name" value="NUCEPIMERASE"/>
</dbReference>
<dbReference type="PANTHER" id="PTHR43574">
    <property type="entry name" value="EPIMERASE-RELATED"/>
    <property type="match status" value="1"/>
</dbReference>
<dbReference type="EMBL" id="BDCO01000002">
    <property type="protein sequence ID" value="GAT32075.1"/>
    <property type="molecule type" value="Genomic_DNA"/>
</dbReference>
<keyword evidence="4" id="KW-1185">Reference proteome</keyword>
<dbReference type="InterPro" id="IPR016040">
    <property type="entry name" value="NAD(P)-bd_dom"/>
</dbReference>
<feature type="domain" description="NAD(P)-binding" evidence="2">
    <location>
        <begin position="4"/>
        <end position="304"/>
    </location>
</feature>
<dbReference type="Gene3D" id="3.90.25.10">
    <property type="entry name" value="UDP-galactose 4-epimerase, domain 1"/>
    <property type="match status" value="1"/>
</dbReference>
<dbReference type="Proteomes" id="UP000076023">
    <property type="component" value="Unassembled WGS sequence"/>
</dbReference>
<protein>
    <submittedName>
        <fullName evidence="3">UDP-glucuronate 4-epimerase</fullName>
    </submittedName>
</protein>
<sequence length="316" mass="34525">MKVLVTGGAGFIGSHLVRRLLRAGHAAVIVDNFNDYYNPAIKRSNIAGLDGHVELIEANIEDAGRMKQVVVDGKFDAIVHIAARAGVRPSVENPLSYLQTNVNGTYNMLDAAKAGGVSKFLFASSSSVYGLAKTVPFSEDLPLPQTLSPYAATKLAGEHLCGNFSHLYDLGVVCLRFFTVYGPGQRPDLAIHKFTDLIYNDKPIPKYGDGGTRRDYTYIDDIIQGVMGALAYDKTKFEIVNLGESETTTLTELIEALEKSIGKKAIIQQLPEQQGDMPLTCADIRKARALLGYDPKVKISEGIPRFVEWYASQHGK</sequence>
<dbReference type="AlphaFoldDB" id="A0A146G2L8"/>
<name>A0A146G2L8_TERSA</name>
<dbReference type="RefSeq" id="WP_075077928.1">
    <property type="nucleotide sequence ID" value="NZ_BDCO01000002.1"/>
</dbReference>
<evidence type="ECO:0000313" key="4">
    <source>
        <dbReference type="Proteomes" id="UP000076023"/>
    </source>
</evidence>